<dbReference type="Gene3D" id="1.10.30.50">
    <property type="match status" value="1"/>
</dbReference>
<dbReference type="OrthoDB" id="9779761at2"/>
<sequence>MKAETKTRIAEGELILPSLLVLSNSKSGRISTSLLIDRLRDLLRPTGEDTKLLIRRQDDKFSQKVRNLVSHKTLERDNYAIHKDGVFQVTTNGRKYLKEKYDVVRYLITNDFDWTDLKKGFNEVEKNKKRKIEIFDENVIINEGFKKTISINVYERSTKLRQAAISAFTLKGHISCDCCKFNFASFYGSNIGSGYIEIHHVKPIFKYEGDEINKFINDALKNLVPVCSNCHRMIHRVWKNPLEIQTLQASIKKNGKFSIDVTRKG</sequence>
<keyword evidence="2" id="KW-1185">Reference proteome</keyword>
<keyword evidence="1" id="KW-0255">Endonuclease</keyword>
<evidence type="ECO:0000313" key="2">
    <source>
        <dbReference type="Proteomes" id="UP000295668"/>
    </source>
</evidence>
<dbReference type="RefSeq" id="WP_133261635.1">
    <property type="nucleotide sequence ID" value="NZ_SJCY01000003.1"/>
</dbReference>
<proteinExistence type="predicted"/>
<accession>A0A4R5MLP8</accession>
<gene>
    <name evidence="1" type="ORF">EZJ43_05220</name>
</gene>
<keyword evidence="1" id="KW-0540">Nuclease</keyword>
<evidence type="ECO:0000313" key="1">
    <source>
        <dbReference type="EMBL" id="TDG36687.1"/>
    </source>
</evidence>
<protein>
    <submittedName>
        <fullName evidence="1">HNH endonuclease</fullName>
    </submittedName>
</protein>
<dbReference type="InterPro" id="IPR003615">
    <property type="entry name" value="HNH_nuc"/>
</dbReference>
<dbReference type="GO" id="GO:0004519">
    <property type="term" value="F:endonuclease activity"/>
    <property type="evidence" value="ECO:0007669"/>
    <property type="project" value="UniProtKB-KW"/>
</dbReference>
<comment type="caution">
    <text evidence="1">The sequence shown here is derived from an EMBL/GenBank/DDBJ whole genome shotgun (WGS) entry which is preliminary data.</text>
</comment>
<name>A0A4R5MLP8_9SPHI</name>
<dbReference type="AlphaFoldDB" id="A0A4R5MLP8"/>
<reference evidence="1 2" key="1">
    <citation type="submission" date="2019-02" db="EMBL/GenBank/DDBJ databases">
        <title>Pedobacter sp. nov., a novel speices isolated from soil of pinguins habitat in Antarcitica.</title>
        <authorList>
            <person name="He R.-H."/>
        </authorList>
    </citation>
    <scope>NUCLEOTIDE SEQUENCE [LARGE SCALE GENOMIC DNA]</scope>
    <source>
        <strain evidence="1 2">E01020</strain>
    </source>
</reference>
<dbReference type="EMBL" id="SJCY01000003">
    <property type="protein sequence ID" value="TDG36687.1"/>
    <property type="molecule type" value="Genomic_DNA"/>
</dbReference>
<dbReference type="CDD" id="cd00085">
    <property type="entry name" value="HNHc"/>
    <property type="match status" value="1"/>
</dbReference>
<organism evidence="1 2">
    <name type="scientific">Pedobacter changchengzhani</name>
    <dbReference type="NCBI Taxonomy" id="2529274"/>
    <lineage>
        <taxon>Bacteria</taxon>
        <taxon>Pseudomonadati</taxon>
        <taxon>Bacteroidota</taxon>
        <taxon>Sphingobacteriia</taxon>
        <taxon>Sphingobacteriales</taxon>
        <taxon>Sphingobacteriaceae</taxon>
        <taxon>Pedobacter</taxon>
    </lineage>
</organism>
<dbReference type="Proteomes" id="UP000295668">
    <property type="component" value="Unassembled WGS sequence"/>
</dbReference>
<keyword evidence="1" id="KW-0378">Hydrolase</keyword>